<dbReference type="RefSeq" id="WP_177215907.1">
    <property type="nucleotide sequence ID" value="NZ_FOGI01000018.1"/>
</dbReference>
<keyword evidence="2" id="KW-1185">Reference proteome</keyword>
<accession>A0A1H9XPI9</accession>
<dbReference type="Proteomes" id="UP000199051">
    <property type="component" value="Unassembled WGS sequence"/>
</dbReference>
<dbReference type="EMBL" id="FOGI01000018">
    <property type="protein sequence ID" value="SES47929.1"/>
    <property type="molecule type" value="Genomic_DNA"/>
</dbReference>
<dbReference type="STRING" id="155974.SAMN04487818_11839"/>
<sequence length="56" mass="5899">MGWVLGIIAAILLCTSLILTIVGGADPTWRSWTGGIALLMTGWAIVGNKGDTTRQK</sequence>
<protein>
    <submittedName>
        <fullName evidence="1">Uncharacterized protein</fullName>
    </submittedName>
</protein>
<reference evidence="2" key="1">
    <citation type="submission" date="2016-10" db="EMBL/GenBank/DDBJ databases">
        <authorList>
            <person name="Varghese N."/>
            <person name="Submissions S."/>
        </authorList>
    </citation>
    <scope>NUCLEOTIDE SEQUENCE [LARGE SCALE GENOMIC DNA]</scope>
    <source>
        <strain evidence="2">DSM 44260</strain>
    </source>
</reference>
<dbReference type="AlphaFoldDB" id="A0A1H9XPI9"/>
<name>A0A1H9XPI9_9PSEU</name>
<gene>
    <name evidence="1" type="ORF">SAMN04487818_11839</name>
</gene>
<organism evidence="1 2">
    <name type="scientific">Actinokineospora terrae</name>
    <dbReference type="NCBI Taxonomy" id="155974"/>
    <lineage>
        <taxon>Bacteria</taxon>
        <taxon>Bacillati</taxon>
        <taxon>Actinomycetota</taxon>
        <taxon>Actinomycetes</taxon>
        <taxon>Pseudonocardiales</taxon>
        <taxon>Pseudonocardiaceae</taxon>
        <taxon>Actinokineospora</taxon>
    </lineage>
</organism>
<evidence type="ECO:0000313" key="2">
    <source>
        <dbReference type="Proteomes" id="UP000199051"/>
    </source>
</evidence>
<evidence type="ECO:0000313" key="1">
    <source>
        <dbReference type="EMBL" id="SES47929.1"/>
    </source>
</evidence>
<proteinExistence type="predicted"/>